<organism evidence="2 3">
    <name type="scientific">Armillaria tabescens</name>
    <name type="common">Ringless honey mushroom</name>
    <name type="synonym">Agaricus tabescens</name>
    <dbReference type="NCBI Taxonomy" id="1929756"/>
    <lineage>
        <taxon>Eukaryota</taxon>
        <taxon>Fungi</taxon>
        <taxon>Dikarya</taxon>
        <taxon>Basidiomycota</taxon>
        <taxon>Agaricomycotina</taxon>
        <taxon>Agaricomycetes</taxon>
        <taxon>Agaricomycetidae</taxon>
        <taxon>Agaricales</taxon>
        <taxon>Marasmiineae</taxon>
        <taxon>Physalacriaceae</taxon>
        <taxon>Desarmillaria</taxon>
    </lineage>
</organism>
<evidence type="ECO:0000313" key="3">
    <source>
        <dbReference type="Proteomes" id="UP001175211"/>
    </source>
</evidence>
<name>A0AA39MNH0_ARMTA</name>
<dbReference type="AlphaFoldDB" id="A0AA39MNH0"/>
<reference evidence="2" key="1">
    <citation type="submission" date="2023-06" db="EMBL/GenBank/DDBJ databases">
        <authorList>
            <consortium name="Lawrence Berkeley National Laboratory"/>
            <person name="Ahrendt S."/>
            <person name="Sahu N."/>
            <person name="Indic B."/>
            <person name="Wong-Bajracharya J."/>
            <person name="Merenyi Z."/>
            <person name="Ke H.-M."/>
            <person name="Monk M."/>
            <person name="Kocsube S."/>
            <person name="Drula E."/>
            <person name="Lipzen A."/>
            <person name="Balint B."/>
            <person name="Henrissat B."/>
            <person name="Andreopoulos B."/>
            <person name="Martin F.M."/>
            <person name="Harder C.B."/>
            <person name="Rigling D."/>
            <person name="Ford K.L."/>
            <person name="Foster G.D."/>
            <person name="Pangilinan J."/>
            <person name="Papanicolaou A."/>
            <person name="Barry K."/>
            <person name="LaButti K."/>
            <person name="Viragh M."/>
            <person name="Koriabine M."/>
            <person name="Yan M."/>
            <person name="Riley R."/>
            <person name="Champramary S."/>
            <person name="Plett K.L."/>
            <person name="Tsai I.J."/>
            <person name="Slot J."/>
            <person name="Sipos G."/>
            <person name="Plett J."/>
            <person name="Nagy L.G."/>
            <person name="Grigoriev I.V."/>
        </authorList>
    </citation>
    <scope>NUCLEOTIDE SEQUENCE</scope>
    <source>
        <strain evidence="2">CCBAS 213</strain>
    </source>
</reference>
<proteinExistence type="predicted"/>
<dbReference type="EMBL" id="JAUEPS010000078">
    <property type="protein sequence ID" value="KAK0440194.1"/>
    <property type="molecule type" value="Genomic_DNA"/>
</dbReference>
<sequence length="138" mass="15906">MSLSLSEFSQVFRDWKGHVARSELIQVHRSCGDAPARKAKILVRVKKGGREHHGSGQEGDAETALASFYFWITLIFDLYSTRVFFMRFIPRQKAETQITVLWRPLLGWNCNDRSCFSEMLVVAIKESFWIDALALITH</sequence>
<keyword evidence="1" id="KW-1133">Transmembrane helix</keyword>
<evidence type="ECO:0000256" key="1">
    <source>
        <dbReference type="SAM" id="Phobius"/>
    </source>
</evidence>
<accession>A0AA39MNH0</accession>
<dbReference type="RefSeq" id="XP_060323518.1">
    <property type="nucleotide sequence ID" value="XM_060480421.1"/>
</dbReference>
<keyword evidence="1" id="KW-0472">Membrane</keyword>
<feature type="transmembrane region" description="Helical" evidence="1">
    <location>
        <begin position="68"/>
        <end position="85"/>
    </location>
</feature>
<evidence type="ECO:0000313" key="2">
    <source>
        <dbReference type="EMBL" id="KAK0440194.1"/>
    </source>
</evidence>
<gene>
    <name evidence="2" type="ORF">EV420DRAFT_1752755</name>
</gene>
<dbReference type="Proteomes" id="UP001175211">
    <property type="component" value="Unassembled WGS sequence"/>
</dbReference>
<keyword evidence="1" id="KW-0812">Transmembrane</keyword>
<dbReference type="GeneID" id="85363969"/>
<keyword evidence="3" id="KW-1185">Reference proteome</keyword>
<protein>
    <submittedName>
        <fullName evidence="2">Uncharacterized protein</fullName>
    </submittedName>
</protein>
<comment type="caution">
    <text evidence="2">The sequence shown here is derived from an EMBL/GenBank/DDBJ whole genome shotgun (WGS) entry which is preliminary data.</text>
</comment>